<dbReference type="Proteomes" id="UP000827724">
    <property type="component" value="Unassembled WGS sequence"/>
</dbReference>
<name>A0A9P8TZH8_9HYPO</name>
<comment type="caution">
    <text evidence="1">The sequence shown here is derived from an EMBL/GenBank/DDBJ whole genome shotgun (WGS) entry which is preliminary data.</text>
</comment>
<evidence type="ECO:0000313" key="2">
    <source>
        <dbReference type="Proteomes" id="UP000827724"/>
    </source>
</evidence>
<proteinExistence type="predicted"/>
<gene>
    <name evidence="1" type="ORF">Trco_002835</name>
</gene>
<accession>A0A9P8TZH8</accession>
<evidence type="ECO:0000313" key="1">
    <source>
        <dbReference type="EMBL" id="KAH6609489.1"/>
    </source>
</evidence>
<protein>
    <submittedName>
        <fullName evidence="1">Uncharacterized protein</fullName>
    </submittedName>
</protein>
<sequence>MRLRYYVQRLAARVGRDVPTDSAQPSGSGDFSSAWTAGTRFSNQACGFCKLLEHKSRSLPATIEHDNP</sequence>
<reference evidence="1" key="1">
    <citation type="submission" date="2021-08" db="EMBL/GenBank/DDBJ databases">
        <title>Chromosome-Level Trichoderma cornu-damae using Hi-C Data.</title>
        <authorList>
            <person name="Kim C.S."/>
        </authorList>
    </citation>
    <scope>NUCLEOTIDE SEQUENCE</scope>
    <source>
        <strain evidence="1">KA19-0412C</strain>
    </source>
</reference>
<dbReference type="EMBL" id="JAIWOZ010000002">
    <property type="protein sequence ID" value="KAH6609489.1"/>
    <property type="molecule type" value="Genomic_DNA"/>
</dbReference>
<dbReference type="AlphaFoldDB" id="A0A9P8TZH8"/>
<organism evidence="1 2">
    <name type="scientific">Trichoderma cornu-damae</name>
    <dbReference type="NCBI Taxonomy" id="654480"/>
    <lineage>
        <taxon>Eukaryota</taxon>
        <taxon>Fungi</taxon>
        <taxon>Dikarya</taxon>
        <taxon>Ascomycota</taxon>
        <taxon>Pezizomycotina</taxon>
        <taxon>Sordariomycetes</taxon>
        <taxon>Hypocreomycetidae</taxon>
        <taxon>Hypocreales</taxon>
        <taxon>Hypocreaceae</taxon>
        <taxon>Trichoderma</taxon>
    </lineage>
</organism>
<keyword evidence="2" id="KW-1185">Reference proteome</keyword>